<organism evidence="2 3">
    <name type="scientific">Lacihabitans soyangensis</name>
    <dbReference type="NCBI Taxonomy" id="869394"/>
    <lineage>
        <taxon>Bacteria</taxon>
        <taxon>Pseudomonadati</taxon>
        <taxon>Bacteroidota</taxon>
        <taxon>Cytophagia</taxon>
        <taxon>Cytophagales</taxon>
        <taxon>Leadbetterellaceae</taxon>
        <taxon>Lacihabitans</taxon>
    </lineage>
</organism>
<reference evidence="2 3" key="1">
    <citation type="submission" date="2018-11" db="EMBL/GenBank/DDBJ databases">
        <title>Novel bacteria species description.</title>
        <authorList>
            <person name="Han J.-H."/>
        </authorList>
    </citation>
    <scope>NUCLEOTIDE SEQUENCE [LARGE SCALE GENOMIC DNA]</scope>
    <source>
        <strain evidence="2 3">KCTC23259</strain>
    </source>
</reference>
<feature type="signal peptide" evidence="1">
    <location>
        <begin position="1"/>
        <end position="19"/>
    </location>
</feature>
<name>A0AAE3H554_9BACT</name>
<sequence>MKKVILSIGLGLIVSSVSAQVVNSTKIHISEGALVSFGTDVTNTGEITNNGKVHLKGDLKNNAKLVSKGEVVVDGTTPQTISGTQMAEMSKVAVENDVNLQTPVSVSEEVSFRKGIVSSNNGSALELGDHAIHNGASDLSHVSGSVKKTGNSSFEFPVGDGSSLKSFQVSKMSGNALEAQYIARNPLEVASELDYDVEEINQTEYWVLKSTDNNTVDVKLNDNSDVAYLKGGVWVKDNSRMAVSSASKEGAMFTSGKGRNITKEIGVWPNPTQGEFNLKLTGMRDTDNISVDITNQDGRVVMKMDGTVKQLRKAYTLPQGMVTTNLTVRVINGTEAMTQSLILNR</sequence>
<feature type="chain" id="PRO_5042232941" description="T9SS type A sorting domain-containing protein" evidence="1">
    <location>
        <begin position="20"/>
        <end position="345"/>
    </location>
</feature>
<evidence type="ECO:0000313" key="3">
    <source>
        <dbReference type="Proteomes" id="UP001204144"/>
    </source>
</evidence>
<comment type="caution">
    <text evidence="2">The sequence shown here is derived from an EMBL/GenBank/DDBJ whole genome shotgun (WGS) entry which is preliminary data.</text>
</comment>
<keyword evidence="3" id="KW-1185">Reference proteome</keyword>
<keyword evidence="1" id="KW-0732">Signal</keyword>
<protein>
    <recommendedName>
        <fullName evidence="4">T9SS type A sorting domain-containing protein</fullName>
    </recommendedName>
</protein>
<gene>
    <name evidence="2" type="ORF">EGI31_15555</name>
</gene>
<dbReference type="Proteomes" id="UP001204144">
    <property type="component" value="Unassembled WGS sequence"/>
</dbReference>
<evidence type="ECO:0008006" key="4">
    <source>
        <dbReference type="Google" id="ProtNLM"/>
    </source>
</evidence>
<evidence type="ECO:0000256" key="1">
    <source>
        <dbReference type="SAM" id="SignalP"/>
    </source>
</evidence>
<dbReference type="EMBL" id="RJUF01000173">
    <property type="protein sequence ID" value="MCP9764360.1"/>
    <property type="molecule type" value="Genomic_DNA"/>
</dbReference>
<dbReference type="RefSeq" id="WP_255038047.1">
    <property type="nucleotide sequence ID" value="NZ_RJUF01000173.1"/>
</dbReference>
<dbReference type="AlphaFoldDB" id="A0AAE3H554"/>
<evidence type="ECO:0000313" key="2">
    <source>
        <dbReference type="EMBL" id="MCP9764360.1"/>
    </source>
</evidence>
<accession>A0AAE3H554</accession>
<proteinExistence type="predicted"/>